<dbReference type="Proteomes" id="UP000048965">
    <property type="component" value="Unassembled WGS sequence"/>
</dbReference>
<reference evidence="3" key="1">
    <citation type="submission" date="2014-09" db="EMBL/GenBank/DDBJ databases">
        <title>Whole genome shotgun sequence of Streptomyces sp. NBRC 110027.</title>
        <authorList>
            <person name="Komaki H."/>
            <person name="Ichikawa N."/>
            <person name="Katano-Makiyama Y."/>
            <person name="Hosoyama A."/>
            <person name="Hashimoto M."/>
            <person name="Uohara A."/>
            <person name="Kitahashi Y."/>
            <person name="Ohji S."/>
            <person name="Kimura A."/>
            <person name="Yamazoe A."/>
            <person name="Igarashi Y."/>
            <person name="Fujita N."/>
        </authorList>
    </citation>
    <scope>NUCLEOTIDE SEQUENCE [LARGE SCALE GENOMIC DNA]</scope>
    <source>
        <strain evidence="3">NBRC 110027</strain>
    </source>
</reference>
<gene>
    <name evidence="2" type="ORF">TPA0598_04_03420</name>
</gene>
<protein>
    <submittedName>
        <fullName evidence="2">Uncharacterized protein</fullName>
    </submittedName>
</protein>
<dbReference type="AlphaFoldDB" id="A0A0P4R810"/>
<proteinExistence type="predicted"/>
<keyword evidence="3" id="KW-1185">Reference proteome</keyword>
<sequence>MPRLRWAIRHPYQTLLRNHDKAIGSTGFGLGQAAVIGSFTIGVVGWLTYQYVVHLGP</sequence>
<keyword evidence="1" id="KW-1133">Transmembrane helix</keyword>
<keyword evidence="1" id="KW-0472">Membrane</keyword>
<dbReference type="EMBL" id="BBNO01000004">
    <property type="protein sequence ID" value="GAO08706.1"/>
    <property type="molecule type" value="Genomic_DNA"/>
</dbReference>
<name>A0A0P4R810_9ACTN</name>
<accession>A0A0P4R810</accession>
<feature type="transmembrane region" description="Helical" evidence="1">
    <location>
        <begin position="27"/>
        <end position="49"/>
    </location>
</feature>
<evidence type="ECO:0000256" key="1">
    <source>
        <dbReference type="SAM" id="Phobius"/>
    </source>
</evidence>
<reference evidence="2 3" key="2">
    <citation type="journal article" date="2015" name="Stand. Genomic Sci.">
        <title>Draft genome sequence of marine-derived Streptomyces sp. TP-A0598, a producer of anti-MRSA antibiotic lydicamycins.</title>
        <authorList>
            <person name="Komaki H."/>
            <person name="Ichikawa N."/>
            <person name="Hosoyama A."/>
            <person name="Fujita N."/>
            <person name="Igarashi Y."/>
        </authorList>
    </citation>
    <scope>NUCLEOTIDE SEQUENCE [LARGE SCALE GENOMIC DNA]</scope>
    <source>
        <strain evidence="2 3">NBRC 110027</strain>
    </source>
</reference>
<comment type="caution">
    <text evidence="2">The sequence shown here is derived from an EMBL/GenBank/DDBJ whole genome shotgun (WGS) entry which is preliminary data.</text>
</comment>
<keyword evidence="1" id="KW-0812">Transmembrane</keyword>
<evidence type="ECO:0000313" key="2">
    <source>
        <dbReference type="EMBL" id="GAO08706.1"/>
    </source>
</evidence>
<organism evidence="2 3">
    <name type="scientific">Streptomyces lydicamycinicus</name>
    <dbReference type="NCBI Taxonomy" id="1546107"/>
    <lineage>
        <taxon>Bacteria</taxon>
        <taxon>Bacillati</taxon>
        <taxon>Actinomycetota</taxon>
        <taxon>Actinomycetes</taxon>
        <taxon>Kitasatosporales</taxon>
        <taxon>Streptomycetaceae</taxon>
        <taxon>Streptomyces</taxon>
    </lineage>
</organism>
<evidence type="ECO:0000313" key="3">
    <source>
        <dbReference type="Proteomes" id="UP000048965"/>
    </source>
</evidence>